<keyword evidence="3" id="KW-1185">Reference proteome</keyword>
<evidence type="ECO:0000313" key="2">
    <source>
        <dbReference type="EnsemblPlants" id="AET2Gv20976300.1"/>
    </source>
</evidence>
<reference evidence="3" key="1">
    <citation type="journal article" date="2014" name="Science">
        <title>Ancient hybridizations among the ancestral genomes of bread wheat.</title>
        <authorList>
            <consortium name="International Wheat Genome Sequencing Consortium,"/>
            <person name="Marcussen T."/>
            <person name="Sandve S.R."/>
            <person name="Heier L."/>
            <person name="Spannagl M."/>
            <person name="Pfeifer M."/>
            <person name="Jakobsen K.S."/>
            <person name="Wulff B.B."/>
            <person name="Steuernagel B."/>
            <person name="Mayer K.F."/>
            <person name="Olsen O.A."/>
        </authorList>
    </citation>
    <scope>NUCLEOTIDE SEQUENCE [LARGE SCALE GENOMIC DNA]</scope>
    <source>
        <strain evidence="3">cv. AL8/78</strain>
    </source>
</reference>
<sequence>CSLAEPCGDDSPKEVGRRRRRPRRGSDPAHLPPTGVPPMWRLPGLLSQAAAAGRAAARTSSGHVRGSKGFSSGGDGSPLPRGWLRRLWIEELKREKEAARRLGGGALVCKAEGVGEDPLGYLANAARAFVNSGSAAAGIDKVRAGGAARGEVAPSKGGHYDPKDLPYLEAKLEPLLSRANLLIARDVEWANIMFAFEQVIYMNMLLQLVP</sequence>
<reference evidence="3" key="2">
    <citation type="journal article" date="2017" name="Nat. Plants">
        <title>The Aegilops tauschii genome reveals multiple impacts of transposons.</title>
        <authorList>
            <person name="Zhao G."/>
            <person name="Zou C."/>
            <person name="Li K."/>
            <person name="Wang K."/>
            <person name="Li T."/>
            <person name="Gao L."/>
            <person name="Zhang X."/>
            <person name="Wang H."/>
            <person name="Yang Z."/>
            <person name="Liu X."/>
            <person name="Jiang W."/>
            <person name="Mao L."/>
            <person name="Kong X."/>
            <person name="Jiao Y."/>
            <person name="Jia J."/>
        </authorList>
    </citation>
    <scope>NUCLEOTIDE SEQUENCE [LARGE SCALE GENOMIC DNA]</scope>
    <source>
        <strain evidence="3">cv. AL8/78</strain>
    </source>
</reference>
<feature type="region of interest" description="Disordered" evidence="1">
    <location>
        <begin position="1"/>
        <end position="76"/>
    </location>
</feature>
<name>A0A453CVF0_AEGTS</name>
<reference evidence="2" key="4">
    <citation type="submission" date="2019-03" db="UniProtKB">
        <authorList>
            <consortium name="EnsemblPlants"/>
        </authorList>
    </citation>
    <scope>IDENTIFICATION</scope>
</reference>
<feature type="compositionally biased region" description="Low complexity" evidence="1">
    <location>
        <begin position="49"/>
        <end position="58"/>
    </location>
</feature>
<proteinExistence type="predicted"/>
<protein>
    <submittedName>
        <fullName evidence="2">Uncharacterized protein</fullName>
    </submittedName>
</protein>
<dbReference type="AlphaFoldDB" id="A0A453CVF0"/>
<organism evidence="2 3">
    <name type="scientific">Aegilops tauschii subsp. strangulata</name>
    <name type="common">Goatgrass</name>
    <dbReference type="NCBI Taxonomy" id="200361"/>
    <lineage>
        <taxon>Eukaryota</taxon>
        <taxon>Viridiplantae</taxon>
        <taxon>Streptophyta</taxon>
        <taxon>Embryophyta</taxon>
        <taxon>Tracheophyta</taxon>
        <taxon>Spermatophyta</taxon>
        <taxon>Magnoliopsida</taxon>
        <taxon>Liliopsida</taxon>
        <taxon>Poales</taxon>
        <taxon>Poaceae</taxon>
        <taxon>BOP clade</taxon>
        <taxon>Pooideae</taxon>
        <taxon>Triticodae</taxon>
        <taxon>Triticeae</taxon>
        <taxon>Triticinae</taxon>
        <taxon>Aegilops</taxon>
    </lineage>
</organism>
<reference evidence="2" key="5">
    <citation type="journal article" date="2021" name="G3 (Bethesda)">
        <title>Aegilops tauschii genome assembly Aet v5.0 features greater sequence contiguity and improved annotation.</title>
        <authorList>
            <person name="Wang L."/>
            <person name="Zhu T."/>
            <person name="Rodriguez J.C."/>
            <person name="Deal K.R."/>
            <person name="Dubcovsky J."/>
            <person name="McGuire P.E."/>
            <person name="Lux T."/>
            <person name="Spannagl M."/>
            <person name="Mayer K.F.X."/>
            <person name="Baldrich P."/>
            <person name="Meyers B.C."/>
            <person name="Huo N."/>
            <person name="Gu Y.Q."/>
            <person name="Zhou H."/>
            <person name="Devos K.M."/>
            <person name="Bennetzen J.L."/>
            <person name="Unver T."/>
            <person name="Budak H."/>
            <person name="Gulick P.J."/>
            <person name="Galiba G."/>
            <person name="Kalapos B."/>
            <person name="Nelson D.R."/>
            <person name="Li P."/>
            <person name="You F.M."/>
            <person name="Luo M.C."/>
            <person name="Dvorak J."/>
        </authorList>
    </citation>
    <scope>NUCLEOTIDE SEQUENCE [LARGE SCALE GENOMIC DNA]</scope>
    <source>
        <strain evidence="2">cv. AL8/78</strain>
    </source>
</reference>
<evidence type="ECO:0000256" key="1">
    <source>
        <dbReference type="SAM" id="MobiDB-lite"/>
    </source>
</evidence>
<dbReference type="Proteomes" id="UP000015105">
    <property type="component" value="Chromosome 2D"/>
</dbReference>
<evidence type="ECO:0000313" key="3">
    <source>
        <dbReference type="Proteomes" id="UP000015105"/>
    </source>
</evidence>
<dbReference type="EnsemblPlants" id="AET2Gv20976300.1">
    <property type="protein sequence ID" value="AET2Gv20976300.1"/>
    <property type="gene ID" value="AET2Gv20976300"/>
</dbReference>
<dbReference type="Gramene" id="AET2Gv20976300.1">
    <property type="protein sequence ID" value="AET2Gv20976300.1"/>
    <property type="gene ID" value="AET2Gv20976300"/>
</dbReference>
<accession>A0A453CVF0</accession>
<reference evidence="2" key="3">
    <citation type="journal article" date="2017" name="Nature">
        <title>Genome sequence of the progenitor of the wheat D genome Aegilops tauschii.</title>
        <authorList>
            <person name="Luo M.C."/>
            <person name="Gu Y.Q."/>
            <person name="Puiu D."/>
            <person name="Wang H."/>
            <person name="Twardziok S.O."/>
            <person name="Deal K.R."/>
            <person name="Huo N."/>
            <person name="Zhu T."/>
            <person name="Wang L."/>
            <person name="Wang Y."/>
            <person name="McGuire P.E."/>
            <person name="Liu S."/>
            <person name="Long H."/>
            <person name="Ramasamy R.K."/>
            <person name="Rodriguez J.C."/>
            <person name="Van S.L."/>
            <person name="Yuan L."/>
            <person name="Wang Z."/>
            <person name="Xia Z."/>
            <person name="Xiao L."/>
            <person name="Anderson O.D."/>
            <person name="Ouyang S."/>
            <person name="Liang Y."/>
            <person name="Zimin A.V."/>
            <person name="Pertea G."/>
            <person name="Qi P."/>
            <person name="Bennetzen J.L."/>
            <person name="Dai X."/>
            <person name="Dawson M.W."/>
            <person name="Muller H.G."/>
            <person name="Kugler K."/>
            <person name="Rivarola-Duarte L."/>
            <person name="Spannagl M."/>
            <person name="Mayer K.F.X."/>
            <person name="Lu F.H."/>
            <person name="Bevan M.W."/>
            <person name="Leroy P."/>
            <person name="Li P."/>
            <person name="You F.M."/>
            <person name="Sun Q."/>
            <person name="Liu Z."/>
            <person name="Lyons E."/>
            <person name="Wicker T."/>
            <person name="Salzberg S.L."/>
            <person name="Devos K.M."/>
            <person name="Dvorak J."/>
        </authorList>
    </citation>
    <scope>NUCLEOTIDE SEQUENCE [LARGE SCALE GENOMIC DNA]</scope>
    <source>
        <strain evidence="2">cv. AL8/78</strain>
    </source>
</reference>